<feature type="compositionally biased region" description="Basic residues" evidence="1">
    <location>
        <begin position="100"/>
        <end position="114"/>
    </location>
</feature>
<organism evidence="4">
    <name type="scientific">Echinostoma caproni</name>
    <dbReference type="NCBI Taxonomy" id="27848"/>
    <lineage>
        <taxon>Eukaryota</taxon>
        <taxon>Metazoa</taxon>
        <taxon>Spiralia</taxon>
        <taxon>Lophotrochozoa</taxon>
        <taxon>Platyhelminthes</taxon>
        <taxon>Trematoda</taxon>
        <taxon>Digenea</taxon>
        <taxon>Plagiorchiida</taxon>
        <taxon>Echinostomata</taxon>
        <taxon>Echinostomatoidea</taxon>
        <taxon>Echinostomatidae</taxon>
        <taxon>Echinostoma</taxon>
    </lineage>
</organism>
<evidence type="ECO:0000313" key="2">
    <source>
        <dbReference type="EMBL" id="VDP91834.1"/>
    </source>
</evidence>
<dbReference type="WBParaSite" id="ECPE_0001460201-mRNA-1">
    <property type="protein sequence ID" value="ECPE_0001460201-mRNA-1"/>
    <property type="gene ID" value="ECPE_0001460201"/>
</dbReference>
<name>A0A183B5S7_9TREM</name>
<protein>
    <submittedName>
        <fullName evidence="4">Type III effector HopAS1</fullName>
    </submittedName>
</protein>
<accession>A0A183B5S7</accession>
<reference evidence="4" key="1">
    <citation type="submission" date="2016-06" db="UniProtKB">
        <authorList>
            <consortium name="WormBaseParasite"/>
        </authorList>
    </citation>
    <scope>IDENTIFICATION</scope>
</reference>
<dbReference type="EMBL" id="UZAN01057908">
    <property type="protein sequence ID" value="VDP91834.1"/>
    <property type="molecule type" value="Genomic_DNA"/>
</dbReference>
<reference evidence="2 3" key="2">
    <citation type="submission" date="2018-11" db="EMBL/GenBank/DDBJ databases">
        <authorList>
            <consortium name="Pathogen Informatics"/>
        </authorList>
    </citation>
    <scope>NUCLEOTIDE SEQUENCE [LARGE SCALE GENOMIC DNA]</scope>
    <source>
        <strain evidence="2 3">Egypt</strain>
    </source>
</reference>
<feature type="region of interest" description="Disordered" evidence="1">
    <location>
        <begin position="74"/>
        <end position="114"/>
    </location>
</feature>
<dbReference type="Proteomes" id="UP000272942">
    <property type="component" value="Unassembled WGS sequence"/>
</dbReference>
<gene>
    <name evidence="2" type="ORF">ECPE_LOCUS14562</name>
</gene>
<dbReference type="AlphaFoldDB" id="A0A183B5S7"/>
<evidence type="ECO:0000313" key="3">
    <source>
        <dbReference type="Proteomes" id="UP000272942"/>
    </source>
</evidence>
<keyword evidence="3" id="KW-1185">Reference proteome</keyword>
<proteinExistence type="predicted"/>
<sequence>MDLDLNQLAAAADAVLERQQLHAVTPAVPSSPTPSDRDKEIETLRATIAQLSMKERQSRQPITLDDLQRQMTELRDSHEGSQHDPVNFTRPKITVAQSHKQPRVRRGRHLLVPP</sequence>
<evidence type="ECO:0000313" key="4">
    <source>
        <dbReference type="WBParaSite" id="ECPE_0001460201-mRNA-1"/>
    </source>
</evidence>
<evidence type="ECO:0000256" key="1">
    <source>
        <dbReference type="SAM" id="MobiDB-lite"/>
    </source>
</evidence>